<protein>
    <submittedName>
        <fullName evidence="3">Uncharacterized protein</fullName>
    </submittedName>
</protein>
<keyword evidence="2" id="KW-1133">Transmembrane helix</keyword>
<dbReference type="Pfam" id="PF20088">
    <property type="entry name" value="DUF6480"/>
    <property type="match status" value="1"/>
</dbReference>
<keyword evidence="2" id="KW-0812">Transmembrane</keyword>
<dbReference type="AlphaFoldDB" id="A0A917AM70"/>
<accession>A0A917AM70</accession>
<reference evidence="3" key="2">
    <citation type="submission" date="2020-09" db="EMBL/GenBank/DDBJ databases">
        <authorList>
            <person name="Sun Q."/>
            <person name="Zhou Y."/>
        </authorList>
    </citation>
    <scope>NUCLEOTIDE SEQUENCE</scope>
    <source>
        <strain evidence="3">CGMCC 1.15388</strain>
    </source>
</reference>
<feature type="compositionally biased region" description="Low complexity" evidence="1">
    <location>
        <begin position="41"/>
        <end position="50"/>
    </location>
</feature>
<comment type="caution">
    <text evidence="3">The sequence shown here is derived from an EMBL/GenBank/DDBJ whole genome shotgun (WGS) entry which is preliminary data.</text>
</comment>
<sequence length="90" mass="9392">MMTPMSGPDSERYGRDETWRNPNLDPDPEGITGDPRPGETPPESNSATASPPSPPPARPPRNGLAITAVVIGVVLLVGLVFVGYIAGLLS</sequence>
<dbReference type="EMBL" id="BMIS01000002">
    <property type="protein sequence ID" value="GGE61406.1"/>
    <property type="molecule type" value="Genomic_DNA"/>
</dbReference>
<dbReference type="Proteomes" id="UP000633136">
    <property type="component" value="Unassembled WGS sequence"/>
</dbReference>
<proteinExistence type="predicted"/>
<feature type="compositionally biased region" description="Basic and acidic residues" evidence="1">
    <location>
        <begin position="9"/>
        <end position="19"/>
    </location>
</feature>
<dbReference type="InterPro" id="IPR045512">
    <property type="entry name" value="DUF6480"/>
</dbReference>
<evidence type="ECO:0000256" key="1">
    <source>
        <dbReference type="SAM" id="MobiDB-lite"/>
    </source>
</evidence>
<keyword evidence="2" id="KW-0472">Membrane</keyword>
<keyword evidence="4" id="KW-1185">Reference proteome</keyword>
<feature type="transmembrane region" description="Helical" evidence="2">
    <location>
        <begin position="64"/>
        <end position="89"/>
    </location>
</feature>
<feature type="region of interest" description="Disordered" evidence="1">
    <location>
        <begin position="1"/>
        <end position="62"/>
    </location>
</feature>
<name>A0A917AM70_9MICC</name>
<evidence type="ECO:0000256" key="2">
    <source>
        <dbReference type="SAM" id="Phobius"/>
    </source>
</evidence>
<reference evidence="3" key="1">
    <citation type="journal article" date="2014" name="Int. J. Syst. Evol. Microbiol.">
        <title>Complete genome sequence of Corynebacterium casei LMG S-19264T (=DSM 44701T), isolated from a smear-ripened cheese.</title>
        <authorList>
            <consortium name="US DOE Joint Genome Institute (JGI-PGF)"/>
            <person name="Walter F."/>
            <person name="Albersmeier A."/>
            <person name="Kalinowski J."/>
            <person name="Ruckert C."/>
        </authorList>
    </citation>
    <scope>NUCLEOTIDE SEQUENCE</scope>
    <source>
        <strain evidence="3">CGMCC 1.15388</strain>
    </source>
</reference>
<evidence type="ECO:0000313" key="3">
    <source>
        <dbReference type="EMBL" id="GGE61406.1"/>
    </source>
</evidence>
<evidence type="ECO:0000313" key="4">
    <source>
        <dbReference type="Proteomes" id="UP000633136"/>
    </source>
</evidence>
<gene>
    <name evidence="3" type="ORF">GCM10011401_05390</name>
</gene>
<organism evidence="3 4">
    <name type="scientific">Nesterenkonia cremea</name>
    <dbReference type="NCBI Taxonomy" id="1882340"/>
    <lineage>
        <taxon>Bacteria</taxon>
        <taxon>Bacillati</taxon>
        <taxon>Actinomycetota</taxon>
        <taxon>Actinomycetes</taxon>
        <taxon>Micrococcales</taxon>
        <taxon>Micrococcaceae</taxon>
        <taxon>Nesterenkonia</taxon>
    </lineage>
</organism>